<proteinExistence type="predicted"/>
<organism evidence="1 2">
    <name type="scientific">Cryptolaemus montrouzieri</name>
    <dbReference type="NCBI Taxonomy" id="559131"/>
    <lineage>
        <taxon>Eukaryota</taxon>
        <taxon>Metazoa</taxon>
        <taxon>Ecdysozoa</taxon>
        <taxon>Arthropoda</taxon>
        <taxon>Hexapoda</taxon>
        <taxon>Insecta</taxon>
        <taxon>Pterygota</taxon>
        <taxon>Neoptera</taxon>
        <taxon>Endopterygota</taxon>
        <taxon>Coleoptera</taxon>
        <taxon>Polyphaga</taxon>
        <taxon>Cucujiformia</taxon>
        <taxon>Coccinelloidea</taxon>
        <taxon>Coccinellidae</taxon>
        <taxon>Scymninae</taxon>
        <taxon>Scymnini</taxon>
        <taxon>Cryptolaemus</taxon>
    </lineage>
</organism>
<evidence type="ECO:0000313" key="2">
    <source>
        <dbReference type="Proteomes" id="UP001516400"/>
    </source>
</evidence>
<comment type="caution">
    <text evidence="1">The sequence shown here is derived from an EMBL/GenBank/DDBJ whole genome shotgun (WGS) entry which is preliminary data.</text>
</comment>
<evidence type="ECO:0000313" key="1">
    <source>
        <dbReference type="EMBL" id="KAL3268120.1"/>
    </source>
</evidence>
<dbReference type="EMBL" id="JABFTP020000021">
    <property type="protein sequence ID" value="KAL3268120.1"/>
    <property type="molecule type" value="Genomic_DNA"/>
</dbReference>
<name>A0ABD2MP04_9CUCU</name>
<dbReference type="Proteomes" id="UP001516400">
    <property type="component" value="Unassembled WGS sequence"/>
</dbReference>
<protein>
    <submittedName>
        <fullName evidence="1">Uncharacterized protein</fullName>
    </submittedName>
</protein>
<accession>A0ABD2MP04</accession>
<gene>
    <name evidence="1" type="ORF">HHI36_007247</name>
</gene>
<sequence length="165" mass="18638">MSRDEFSERPPLDEPTDFSTSDWHGVIFDVIDIDENYEIIENTAIRLSPASKLSINNGGGNAAFMVLFENNTLDDIIIYELNAYNMEPKNYEGIQIDEHDGQTHDSEGQINDEGGRGSEIIDIGAKHTDQEPNNCGEKYIDEVDEISHDEEAKIDENEQNIDQDD</sequence>
<dbReference type="AlphaFoldDB" id="A0ABD2MP04"/>
<reference evidence="1 2" key="1">
    <citation type="journal article" date="2021" name="BMC Biol.">
        <title>Horizontally acquired antibacterial genes associated with adaptive radiation of ladybird beetles.</title>
        <authorList>
            <person name="Li H.S."/>
            <person name="Tang X.F."/>
            <person name="Huang Y.H."/>
            <person name="Xu Z.Y."/>
            <person name="Chen M.L."/>
            <person name="Du X.Y."/>
            <person name="Qiu B.Y."/>
            <person name="Chen P.T."/>
            <person name="Zhang W."/>
            <person name="Slipinski A."/>
            <person name="Escalona H.E."/>
            <person name="Waterhouse R.M."/>
            <person name="Zwick A."/>
            <person name="Pang H."/>
        </authorList>
    </citation>
    <scope>NUCLEOTIDE SEQUENCE [LARGE SCALE GENOMIC DNA]</scope>
    <source>
        <strain evidence="1">SYSU2018</strain>
    </source>
</reference>
<keyword evidence="2" id="KW-1185">Reference proteome</keyword>